<feature type="domain" description="HTH merR-type" evidence="1">
    <location>
        <begin position="5"/>
        <end position="45"/>
    </location>
</feature>
<dbReference type="GO" id="GO:0003677">
    <property type="term" value="F:DNA binding"/>
    <property type="evidence" value="ECO:0007669"/>
    <property type="project" value="InterPro"/>
</dbReference>
<dbReference type="AlphaFoldDB" id="A0A1F5TPQ5"/>
<dbReference type="PROSITE" id="PS50937">
    <property type="entry name" value="HTH_MERR_2"/>
    <property type="match status" value="1"/>
</dbReference>
<dbReference type="Proteomes" id="UP000177939">
    <property type="component" value="Unassembled WGS sequence"/>
</dbReference>
<dbReference type="CDD" id="cd04762">
    <property type="entry name" value="HTH_MerR-trunc"/>
    <property type="match status" value="1"/>
</dbReference>
<dbReference type="Gene3D" id="1.10.1660.10">
    <property type="match status" value="1"/>
</dbReference>
<evidence type="ECO:0000313" key="2">
    <source>
        <dbReference type="EMBL" id="OGF40774.1"/>
    </source>
</evidence>
<dbReference type="EMBL" id="MFGL01000016">
    <property type="protein sequence ID" value="OGF40774.1"/>
    <property type="molecule type" value="Genomic_DNA"/>
</dbReference>
<protein>
    <recommendedName>
        <fullName evidence="1">HTH merR-type domain-containing protein</fullName>
    </recommendedName>
</protein>
<organism evidence="2 3">
    <name type="scientific">Candidatus Falkowbacteria bacterium RIFOXYC2_FULL_47_12</name>
    <dbReference type="NCBI Taxonomy" id="1798004"/>
    <lineage>
        <taxon>Bacteria</taxon>
        <taxon>Candidatus Falkowiibacteriota</taxon>
    </lineage>
</organism>
<gene>
    <name evidence="2" type="ORF">A2477_00725</name>
</gene>
<dbReference type="InterPro" id="IPR009061">
    <property type="entry name" value="DNA-bd_dom_put_sf"/>
</dbReference>
<accession>A0A1F5TPQ5</accession>
<dbReference type="SUPFAM" id="SSF46955">
    <property type="entry name" value="Putative DNA-binding domain"/>
    <property type="match status" value="1"/>
</dbReference>
<evidence type="ECO:0000259" key="1">
    <source>
        <dbReference type="PROSITE" id="PS50937"/>
    </source>
</evidence>
<sequence>MEPKLVKIREAARMLNVSIDTLRRWDKAGKLKPVRLTPTSNRYYDVNELMLLSSNLLAIAKRWVLESSPQEPDAPFYCPDSAIFQTKLHKLEQQLQAIPDLREEFSLLTSVAGEIGNNSFDHNLGSWPDVRGILFAYDLKKRQIALADRGQGILKTLQRVRPALADDEQALMVAFTERVTGRAPEGRGNGLKYVREVVTNANKAMKMILSFQTGRAALTLNNGDTAVRVITSDFSFRGCLAFIEF</sequence>
<proteinExistence type="predicted"/>
<name>A0A1F5TPQ5_9BACT</name>
<reference evidence="2 3" key="1">
    <citation type="journal article" date="2016" name="Nat. Commun.">
        <title>Thousands of microbial genomes shed light on interconnected biogeochemical processes in an aquifer system.</title>
        <authorList>
            <person name="Anantharaman K."/>
            <person name="Brown C.T."/>
            <person name="Hug L.A."/>
            <person name="Sharon I."/>
            <person name="Castelle C.J."/>
            <person name="Probst A.J."/>
            <person name="Thomas B.C."/>
            <person name="Singh A."/>
            <person name="Wilkins M.J."/>
            <person name="Karaoz U."/>
            <person name="Brodie E.L."/>
            <person name="Williams K.H."/>
            <person name="Hubbard S.S."/>
            <person name="Banfield J.F."/>
        </authorList>
    </citation>
    <scope>NUCLEOTIDE SEQUENCE [LARGE SCALE GENOMIC DNA]</scope>
</reference>
<dbReference type="Pfam" id="PF00376">
    <property type="entry name" value="MerR"/>
    <property type="match status" value="1"/>
</dbReference>
<evidence type="ECO:0000313" key="3">
    <source>
        <dbReference type="Proteomes" id="UP000177939"/>
    </source>
</evidence>
<dbReference type="GO" id="GO:0006355">
    <property type="term" value="P:regulation of DNA-templated transcription"/>
    <property type="evidence" value="ECO:0007669"/>
    <property type="project" value="InterPro"/>
</dbReference>
<comment type="caution">
    <text evidence="2">The sequence shown here is derived from an EMBL/GenBank/DDBJ whole genome shotgun (WGS) entry which is preliminary data.</text>
</comment>
<dbReference type="InterPro" id="IPR000551">
    <property type="entry name" value="MerR-type_HTH_dom"/>
</dbReference>